<gene>
    <name evidence="2" type="ORF">L0U88_00900</name>
</gene>
<dbReference type="EMBL" id="JAKEVY010000001">
    <property type="protein sequence ID" value="MCF1713183.1"/>
    <property type="molecule type" value="Genomic_DNA"/>
</dbReference>
<feature type="domain" description="NAD(P)-binding" evidence="1">
    <location>
        <begin position="9"/>
        <end position="126"/>
    </location>
</feature>
<accession>A0ABS9BDR6</accession>
<evidence type="ECO:0000259" key="1">
    <source>
        <dbReference type="Pfam" id="PF13460"/>
    </source>
</evidence>
<evidence type="ECO:0000313" key="3">
    <source>
        <dbReference type="Proteomes" id="UP001200145"/>
    </source>
</evidence>
<sequence>MSRKACLLGATGLIGQHLLQLLLEDPYYSEVHLLVRRSLNQQHPKLVEHVIDFSVVAEYRPAIQGAETIFCAVGTTLKKVKGDREAYRKVDYDIPVTAATVAAESGVYGFILVSSIGADANNNNNFYLKLKGVVEEAVSRLMIPQVHIFRPSLLLGQRKENRLGEKIAQVLAPVYSLFMVGSWKKYKPINASVVALAMLESAKSGGKGIFIHEYESILNFTKDLHPE</sequence>
<dbReference type="InterPro" id="IPR016040">
    <property type="entry name" value="NAD(P)-bd_dom"/>
</dbReference>
<dbReference type="PANTHER" id="PTHR14097:SF7">
    <property type="entry name" value="OXIDOREDUCTASE HTATIP2"/>
    <property type="match status" value="1"/>
</dbReference>
<dbReference type="InterPro" id="IPR036291">
    <property type="entry name" value="NAD(P)-bd_dom_sf"/>
</dbReference>
<dbReference type="SUPFAM" id="SSF51735">
    <property type="entry name" value="NAD(P)-binding Rossmann-fold domains"/>
    <property type="match status" value="1"/>
</dbReference>
<proteinExistence type="predicted"/>
<organism evidence="2 3">
    <name type="scientific">Flavihumibacter fluminis</name>
    <dbReference type="NCBI Taxonomy" id="2909236"/>
    <lineage>
        <taxon>Bacteria</taxon>
        <taxon>Pseudomonadati</taxon>
        <taxon>Bacteroidota</taxon>
        <taxon>Chitinophagia</taxon>
        <taxon>Chitinophagales</taxon>
        <taxon>Chitinophagaceae</taxon>
        <taxon>Flavihumibacter</taxon>
    </lineage>
</organism>
<comment type="caution">
    <text evidence="2">The sequence shown here is derived from an EMBL/GenBank/DDBJ whole genome shotgun (WGS) entry which is preliminary data.</text>
</comment>
<dbReference type="Gene3D" id="3.40.50.720">
    <property type="entry name" value="NAD(P)-binding Rossmann-like Domain"/>
    <property type="match status" value="1"/>
</dbReference>
<keyword evidence="3" id="KW-1185">Reference proteome</keyword>
<evidence type="ECO:0000313" key="2">
    <source>
        <dbReference type="EMBL" id="MCF1713183.1"/>
    </source>
</evidence>
<dbReference type="RefSeq" id="WP_234863639.1">
    <property type="nucleotide sequence ID" value="NZ_JAKEVY010000001.1"/>
</dbReference>
<dbReference type="Proteomes" id="UP001200145">
    <property type="component" value="Unassembled WGS sequence"/>
</dbReference>
<dbReference type="Pfam" id="PF13460">
    <property type="entry name" value="NAD_binding_10"/>
    <property type="match status" value="1"/>
</dbReference>
<dbReference type="PANTHER" id="PTHR14097">
    <property type="entry name" value="OXIDOREDUCTASE HTATIP2"/>
    <property type="match status" value="1"/>
</dbReference>
<protein>
    <submittedName>
        <fullName evidence="2">NAD(P)H-binding protein</fullName>
    </submittedName>
</protein>
<reference evidence="2 3" key="1">
    <citation type="submission" date="2022-01" db="EMBL/GenBank/DDBJ databases">
        <title>Flavihumibacter sp. nov., isolated from sediment of a river.</title>
        <authorList>
            <person name="Liu H."/>
        </authorList>
    </citation>
    <scope>NUCLEOTIDE SEQUENCE [LARGE SCALE GENOMIC DNA]</scope>
    <source>
        <strain evidence="2 3">RY-1</strain>
    </source>
</reference>
<name>A0ABS9BDR6_9BACT</name>